<dbReference type="Gene3D" id="3.30.450.40">
    <property type="match status" value="1"/>
</dbReference>
<evidence type="ECO:0000313" key="1">
    <source>
        <dbReference type="EMBL" id="SOC80365.1"/>
    </source>
</evidence>
<organism evidence="1 2">
    <name type="scientific">Salinimicrobium sediminis</name>
    <dbReference type="NCBI Taxonomy" id="1343891"/>
    <lineage>
        <taxon>Bacteria</taxon>
        <taxon>Pseudomonadati</taxon>
        <taxon>Bacteroidota</taxon>
        <taxon>Flavobacteriia</taxon>
        <taxon>Flavobacteriales</taxon>
        <taxon>Flavobacteriaceae</taxon>
        <taxon>Salinimicrobium</taxon>
    </lineage>
</organism>
<evidence type="ECO:0008006" key="3">
    <source>
        <dbReference type="Google" id="ProtNLM"/>
    </source>
</evidence>
<proteinExistence type="predicted"/>
<keyword evidence="2" id="KW-1185">Reference proteome</keyword>
<reference evidence="2" key="1">
    <citation type="submission" date="2017-09" db="EMBL/GenBank/DDBJ databases">
        <authorList>
            <person name="Varghese N."/>
            <person name="Submissions S."/>
        </authorList>
    </citation>
    <scope>NUCLEOTIDE SEQUENCE [LARGE SCALE GENOMIC DNA]</scope>
    <source>
        <strain evidence="2">CGMCC 1.12641</strain>
    </source>
</reference>
<dbReference type="Proteomes" id="UP000219193">
    <property type="component" value="Unassembled WGS sequence"/>
</dbReference>
<sequence length="815" mass="95220">MKQQKEFPLDLKISFQKVVEQYKKQLETEPSNISREYIGKVLEYISSFPALTDGIENTEDLVKLKDPIRILMKDLFPEILSENQIKAISIPFHNIIFNSTKKFREILACAGEDFSLSMRNLDEDLDYIFGCILILNTYYGYDIDFSRPLYYDIPDSNGILRHFRIDLNSDFVEIHPGKGHKEITEKDVDLLIQNIEDVKLWKEKFPRKSWIFKGFTIISLTDVTVDDAISDLKTTLLQQNTSGREEMEKFEEIFKSIYQIPKLRVGFTMYNEQDSTFEKMMGNRAPSFMLRNEKQIDCRAALDEDAYQKLVVNHHNLSIPNVDLFAKNTATNFLADSLKAENAKSAIIAPIAKNDTLLGVLELISYQKNVLNSVNATKLEDILPFIVTAVERSRTEFENRVKAVIQSECTSIHPSVLWIFEKEARKFIKDLDEDGLASFKDITFPDVFPLYGEIDIVASSEARNEAIQQDLLDQLQEINKIICEAKEVEKLNIYEQVEFRIAEFVEELSENLNASSEQKVFNLLQREIEPVMNHIEKQTPQLKNMVSDYRKNINSETGIIYNHRKNYDEAVQQINRTMARYIDRKQVDAQKIYPHYFERYKTDGVEHNIYIGASLTNSRIKPFDEVYLFNLRLWQLTTMCEMENRFYQIQENMPLKLEAASLILVYNSTLSIRYRMDEKQFDVDGTYNARYEIIKKRIDKANVKGSEERITQKGKIAIIYSNRRDEREYLRYIKYLQAKKYLGDQVELLELEDVQGVIGLKAIRVNILYHLEDENHSEQIFTYEDLEKVLDQIVSNNKAQDTEDNSYHEDRIGNS</sequence>
<accession>A0A285X4X3</accession>
<protein>
    <recommendedName>
        <fullName evidence="3">GAF domain-containing protein</fullName>
    </recommendedName>
</protein>
<dbReference type="RefSeq" id="WP_245858977.1">
    <property type="nucleotide sequence ID" value="NZ_OCMF01000002.1"/>
</dbReference>
<dbReference type="EMBL" id="OCMF01000002">
    <property type="protein sequence ID" value="SOC80365.1"/>
    <property type="molecule type" value="Genomic_DNA"/>
</dbReference>
<dbReference type="AlphaFoldDB" id="A0A285X4X3"/>
<name>A0A285X4X3_9FLAO</name>
<dbReference type="InterPro" id="IPR029016">
    <property type="entry name" value="GAF-like_dom_sf"/>
</dbReference>
<gene>
    <name evidence="1" type="ORF">SAMN06296241_1914</name>
</gene>
<dbReference type="SUPFAM" id="SSF55781">
    <property type="entry name" value="GAF domain-like"/>
    <property type="match status" value="1"/>
</dbReference>
<evidence type="ECO:0000313" key="2">
    <source>
        <dbReference type="Proteomes" id="UP000219193"/>
    </source>
</evidence>